<comment type="caution">
    <text evidence="3">The sequence shown here is derived from an EMBL/GenBank/DDBJ whole genome shotgun (WGS) entry which is preliminary data.</text>
</comment>
<feature type="region of interest" description="Disordered" evidence="1">
    <location>
        <begin position="123"/>
        <end position="157"/>
    </location>
</feature>
<dbReference type="PROSITE" id="PS51525">
    <property type="entry name" value="NET"/>
    <property type="match status" value="1"/>
</dbReference>
<dbReference type="GO" id="GO:0000785">
    <property type="term" value="C:chromatin"/>
    <property type="evidence" value="ECO:0007669"/>
    <property type="project" value="TreeGrafter"/>
</dbReference>
<name>A0AAV5UPM5_9BILA</name>
<dbReference type="GO" id="GO:0006355">
    <property type="term" value="P:regulation of DNA-templated transcription"/>
    <property type="evidence" value="ECO:0007669"/>
    <property type="project" value="TreeGrafter"/>
</dbReference>
<organism evidence="3 4">
    <name type="scientific">Pristionchus fissidentatus</name>
    <dbReference type="NCBI Taxonomy" id="1538716"/>
    <lineage>
        <taxon>Eukaryota</taxon>
        <taxon>Metazoa</taxon>
        <taxon>Ecdysozoa</taxon>
        <taxon>Nematoda</taxon>
        <taxon>Chromadorea</taxon>
        <taxon>Rhabditida</taxon>
        <taxon>Rhabditina</taxon>
        <taxon>Diplogasteromorpha</taxon>
        <taxon>Diplogasteroidea</taxon>
        <taxon>Neodiplogasteridae</taxon>
        <taxon>Pristionchus</taxon>
    </lineage>
</organism>
<dbReference type="InterPro" id="IPR050935">
    <property type="entry name" value="Bromo_chromatin_reader"/>
</dbReference>
<dbReference type="Gene3D" id="1.20.1270.220">
    <property type="match status" value="1"/>
</dbReference>
<sequence length="157" mass="17911">ALTHSCSPLCHCFLKKFWKSPIFSWLQDDVNATEKERGMQNLDYSFDSGDEESQRPMTYDEKRKLSLDINRLPDEHLTRVVRIIERRENSALNYDAIEIDFETLQPKTLREVEAFVNAALTAPPMDDASSTDSSVASSPSHHSPHNIDETDQPTNQS</sequence>
<evidence type="ECO:0000256" key="1">
    <source>
        <dbReference type="SAM" id="MobiDB-lite"/>
    </source>
</evidence>
<dbReference type="InterPro" id="IPR038336">
    <property type="entry name" value="NET_sf"/>
</dbReference>
<keyword evidence="4" id="KW-1185">Reference proteome</keyword>
<dbReference type="AlphaFoldDB" id="A0AAV5UPM5"/>
<dbReference type="GO" id="GO:0006338">
    <property type="term" value="P:chromatin remodeling"/>
    <property type="evidence" value="ECO:0007669"/>
    <property type="project" value="TreeGrafter"/>
</dbReference>
<feature type="non-terminal residue" evidence="3">
    <location>
        <position position="1"/>
    </location>
</feature>
<dbReference type="Pfam" id="PF17035">
    <property type="entry name" value="BET"/>
    <property type="match status" value="1"/>
</dbReference>
<feature type="domain" description="NET" evidence="2">
    <location>
        <begin position="47"/>
        <end position="127"/>
    </location>
</feature>
<gene>
    <name evidence="3" type="ORF">PFISCL1PPCAC_368</name>
</gene>
<dbReference type="EMBL" id="BTSY01000001">
    <property type="protein sequence ID" value="GMT09071.1"/>
    <property type="molecule type" value="Genomic_DNA"/>
</dbReference>
<proteinExistence type="predicted"/>
<feature type="compositionally biased region" description="Low complexity" evidence="1">
    <location>
        <begin position="126"/>
        <end position="141"/>
    </location>
</feature>
<evidence type="ECO:0000313" key="4">
    <source>
        <dbReference type="Proteomes" id="UP001432322"/>
    </source>
</evidence>
<accession>A0AAV5UPM5</accession>
<evidence type="ECO:0000313" key="3">
    <source>
        <dbReference type="EMBL" id="GMT09071.1"/>
    </source>
</evidence>
<reference evidence="3" key="1">
    <citation type="submission" date="2023-10" db="EMBL/GenBank/DDBJ databases">
        <title>Genome assembly of Pristionchus species.</title>
        <authorList>
            <person name="Yoshida K."/>
            <person name="Sommer R.J."/>
        </authorList>
    </citation>
    <scope>NUCLEOTIDE SEQUENCE</scope>
    <source>
        <strain evidence="3">RS5133</strain>
    </source>
</reference>
<dbReference type="GO" id="GO:0005634">
    <property type="term" value="C:nucleus"/>
    <property type="evidence" value="ECO:0007669"/>
    <property type="project" value="TreeGrafter"/>
</dbReference>
<dbReference type="PANTHER" id="PTHR22880">
    <property type="entry name" value="FALZ-RELATED BROMODOMAIN-CONTAINING PROTEINS"/>
    <property type="match status" value="1"/>
</dbReference>
<protein>
    <recommendedName>
        <fullName evidence="2">NET domain-containing protein</fullName>
    </recommendedName>
</protein>
<dbReference type="PANTHER" id="PTHR22880:SF225">
    <property type="entry name" value="BROMODOMAIN-CONTAINING PROTEIN BET-1-RELATED"/>
    <property type="match status" value="1"/>
</dbReference>
<evidence type="ECO:0000259" key="2">
    <source>
        <dbReference type="PROSITE" id="PS51525"/>
    </source>
</evidence>
<dbReference type="Proteomes" id="UP001432322">
    <property type="component" value="Unassembled WGS sequence"/>
</dbReference>
<dbReference type="InterPro" id="IPR027353">
    <property type="entry name" value="NET_dom"/>
</dbReference>